<gene>
    <name evidence="3" type="ORF">H9981_03610</name>
</gene>
<dbReference type="InterPro" id="IPR000683">
    <property type="entry name" value="Gfo/Idh/MocA-like_OxRdtase_N"/>
</dbReference>
<dbReference type="AlphaFoldDB" id="A0A9D1VW65"/>
<dbReference type="Pfam" id="PF01408">
    <property type="entry name" value="GFO_IDH_MocA"/>
    <property type="match status" value="1"/>
</dbReference>
<dbReference type="InterPro" id="IPR055170">
    <property type="entry name" value="GFO_IDH_MocA-like_dom"/>
</dbReference>
<feature type="domain" description="GFO/IDH/MocA-like oxidoreductase" evidence="2">
    <location>
        <begin position="138"/>
        <end position="262"/>
    </location>
</feature>
<proteinExistence type="predicted"/>
<comment type="caution">
    <text evidence="3">The sequence shown here is derived from an EMBL/GenBank/DDBJ whole genome shotgun (WGS) entry which is preliminary data.</text>
</comment>
<name>A0A9D1VW65_9FIRM</name>
<dbReference type="Gene3D" id="3.40.50.720">
    <property type="entry name" value="NAD(P)-binding Rossmann-like Domain"/>
    <property type="match status" value="1"/>
</dbReference>
<dbReference type="PANTHER" id="PTHR43249">
    <property type="entry name" value="UDP-N-ACETYL-2-AMINO-2-DEOXY-D-GLUCURONATE OXIDASE"/>
    <property type="match status" value="1"/>
</dbReference>
<protein>
    <submittedName>
        <fullName evidence="3">Gfo/Idh/MocA family oxidoreductase</fullName>
    </submittedName>
</protein>
<dbReference type="SUPFAM" id="SSF55347">
    <property type="entry name" value="Glyceraldehyde-3-phosphate dehydrogenase-like, C-terminal domain"/>
    <property type="match status" value="1"/>
</dbReference>
<dbReference type="EMBL" id="DXFA01000069">
    <property type="protein sequence ID" value="HIX48089.1"/>
    <property type="molecule type" value="Genomic_DNA"/>
</dbReference>
<accession>A0A9D1VW65</accession>
<feature type="domain" description="Gfo/Idh/MocA-like oxidoreductase N-terminal" evidence="1">
    <location>
        <begin position="4"/>
        <end position="117"/>
    </location>
</feature>
<dbReference type="Gene3D" id="3.30.360.10">
    <property type="entry name" value="Dihydrodipicolinate Reductase, domain 2"/>
    <property type="match status" value="1"/>
</dbReference>
<dbReference type="InterPro" id="IPR052515">
    <property type="entry name" value="Gfo/Idh/MocA_Oxidoreductase"/>
</dbReference>
<dbReference type="GO" id="GO:0000166">
    <property type="term" value="F:nucleotide binding"/>
    <property type="evidence" value="ECO:0007669"/>
    <property type="project" value="InterPro"/>
</dbReference>
<evidence type="ECO:0000259" key="2">
    <source>
        <dbReference type="Pfam" id="PF22725"/>
    </source>
</evidence>
<evidence type="ECO:0000259" key="1">
    <source>
        <dbReference type="Pfam" id="PF01408"/>
    </source>
</evidence>
<dbReference type="SUPFAM" id="SSF51735">
    <property type="entry name" value="NAD(P)-binding Rossmann-fold domains"/>
    <property type="match status" value="1"/>
</dbReference>
<reference evidence="3" key="2">
    <citation type="submission" date="2021-04" db="EMBL/GenBank/DDBJ databases">
        <authorList>
            <person name="Gilroy R."/>
        </authorList>
    </citation>
    <scope>NUCLEOTIDE SEQUENCE</scope>
    <source>
        <strain evidence="3">ChiSjej5B23-15282</strain>
    </source>
</reference>
<dbReference type="PANTHER" id="PTHR43249:SF1">
    <property type="entry name" value="D-GLUCOSIDE 3-DEHYDROGENASE"/>
    <property type="match status" value="1"/>
</dbReference>
<reference evidence="3" key="1">
    <citation type="journal article" date="2021" name="PeerJ">
        <title>Extensive microbial diversity within the chicken gut microbiome revealed by metagenomics and culture.</title>
        <authorList>
            <person name="Gilroy R."/>
            <person name="Ravi A."/>
            <person name="Getino M."/>
            <person name="Pursley I."/>
            <person name="Horton D.L."/>
            <person name="Alikhan N.F."/>
            <person name="Baker D."/>
            <person name="Gharbi K."/>
            <person name="Hall N."/>
            <person name="Watson M."/>
            <person name="Adriaenssens E.M."/>
            <person name="Foster-Nyarko E."/>
            <person name="Jarju S."/>
            <person name="Secka A."/>
            <person name="Antonio M."/>
            <person name="Oren A."/>
            <person name="Chaudhuri R.R."/>
            <person name="La Ragione R."/>
            <person name="Hildebrand F."/>
            <person name="Pallen M.J."/>
        </authorList>
    </citation>
    <scope>NUCLEOTIDE SEQUENCE</scope>
    <source>
        <strain evidence="3">ChiSjej5B23-15282</strain>
    </source>
</reference>
<organism evidence="3 4">
    <name type="scientific">Candidatus Mediterraneibacter caccavium</name>
    <dbReference type="NCBI Taxonomy" id="2838661"/>
    <lineage>
        <taxon>Bacteria</taxon>
        <taxon>Bacillati</taxon>
        <taxon>Bacillota</taxon>
        <taxon>Clostridia</taxon>
        <taxon>Lachnospirales</taxon>
        <taxon>Lachnospiraceae</taxon>
        <taxon>Mediterraneibacter</taxon>
    </lineage>
</organism>
<dbReference type="Pfam" id="PF22725">
    <property type="entry name" value="GFO_IDH_MocA_C3"/>
    <property type="match status" value="1"/>
</dbReference>
<sequence length="379" mass="42203">MTALRTGIIGMGNMGSQYAALLLEGQIPGMELAAVTRVRPEQLQKLGLELPEGLPVFPSADALFQAVDDKSLSLDAVIIATPHRLHEEQSISAMKRGLHVLCDKPAGIYSRQARLMEEARPQDLVCAYIFHQRTYPSYQKLRRIVQSGELGGLKRLSWTVTDWYRPNAYYRASSWRGTWKLDGGGILLNQCPHNLDLLQWICGMPARTRAFCHIGKYHPIEVEDEVTAYLEWENGATGVFTASTGEAPGVNRLEIAMDDGLIICQPDGMRICRLDCPEKEARTTLTEPFAAPSGTWESFPMETEPDAYAKLLANFALAVNSGRSDNLFAPWGEARKSLLISNAVYLSSWEGGTVTIPLPGSEEELLFETRFEEQLRKLQ</sequence>
<dbReference type="InterPro" id="IPR036291">
    <property type="entry name" value="NAD(P)-bd_dom_sf"/>
</dbReference>
<dbReference type="Proteomes" id="UP000824243">
    <property type="component" value="Unassembled WGS sequence"/>
</dbReference>
<evidence type="ECO:0000313" key="3">
    <source>
        <dbReference type="EMBL" id="HIX48089.1"/>
    </source>
</evidence>
<evidence type="ECO:0000313" key="4">
    <source>
        <dbReference type="Proteomes" id="UP000824243"/>
    </source>
</evidence>